<protein>
    <recommendedName>
        <fullName evidence="5">Glutamine amidotransferase domain-containing protein</fullName>
    </recommendedName>
</protein>
<dbReference type="AlphaFoldDB" id="N0B8Z6"/>
<dbReference type="eggNOG" id="COG5426">
    <property type="taxonomic scope" value="Bacteria"/>
</dbReference>
<proteinExistence type="predicted"/>
<dbReference type="HOGENOM" id="CLU_400015_0_0_5"/>
<dbReference type="InterPro" id="IPR029062">
    <property type="entry name" value="Class_I_gatase-like"/>
</dbReference>
<keyword evidence="2" id="KW-0472">Membrane</keyword>
<evidence type="ECO:0000256" key="1">
    <source>
        <dbReference type="SAM" id="MobiDB-lite"/>
    </source>
</evidence>
<dbReference type="RefSeq" id="WP_015598786.1">
    <property type="nucleotide sequence ID" value="NC_021172.1"/>
</dbReference>
<evidence type="ECO:0000313" key="3">
    <source>
        <dbReference type="EMBL" id="AGK58767.1"/>
    </source>
</evidence>
<keyword evidence="2" id="KW-0812">Transmembrane</keyword>
<dbReference type="PANTHER" id="PTHR37947:SF1">
    <property type="entry name" value="BLL2462 PROTEIN"/>
    <property type="match status" value="1"/>
</dbReference>
<dbReference type="SUPFAM" id="SSF52317">
    <property type="entry name" value="Class I glutamine amidotransferase-like"/>
    <property type="match status" value="1"/>
</dbReference>
<dbReference type="STRING" id="670307.HYPDE_35478"/>
<dbReference type="KEGG" id="hdt:HYPDE_35478"/>
<feature type="transmembrane region" description="Helical" evidence="2">
    <location>
        <begin position="688"/>
        <end position="707"/>
    </location>
</feature>
<dbReference type="EMBL" id="CP005587">
    <property type="protein sequence ID" value="AGK58767.1"/>
    <property type="molecule type" value="Genomic_DNA"/>
</dbReference>
<organism evidence="3 4">
    <name type="scientific">Hyphomicrobium denitrificans 1NES1</name>
    <dbReference type="NCBI Taxonomy" id="670307"/>
    <lineage>
        <taxon>Bacteria</taxon>
        <taxon>Pseudomonadati</taxon>
        <taxon>Pseudomonadota</taxon>
        <taxon>Alphaproteobacteria</taxon>
        <taxon>Hyphomicrobiales</taxon>
        <taxon>Hyphomicrobiaceae</taxon>
        <taxon>Hyphomicrobium</taxon>
    </lineage>
</organism>
<reference evidence="3 4" key="1">
    <citation type="journal article" date="2013" name="Genome Announc.">
        <title>Genome sequences for three denitrifying bacterial strains isolated from a uranium- and nitrate-contaminated subsurface environment.</title>
        <authorList>
            <person name="Venkatramanan R."/>
            <person name="Prakash O."/>
            <person name="Woyke T."/>
            <person name="Chain P."/>
            <person name="Goodwin L.A."/>
            <person name="Watson D."/>
            <person name="Brooks S."/>
            <person name="Kostka J.E."/>
            <person name="Green S.J."/>
        </authorList>
    </citation>
    <scope>NUCLEOTIDE SEQUENCE [LARGE SCALE GENOMIC DNA]</scope>
    <source>
        <strain evidence="3 4">1NES1</strain>
    </source>
</reference>
<evidence type="ECO:0000313" key="4">
    <source>
        <dbReference type="Proteomes" id="UP000005952"/>
    </source>
</evidence>
<dbReference type="PANTHER" id="PTHR37947">
    <property type="entry name" value="BLL2462 PROTEIN"/>
    <property type="match status" value="1"/>
</dbReference>
<feature type="transmembrane region" description="Helical" evidence="2">
    <location>
        <begin position="39"/>
        <end position="57"/>
    </location>
</feature>
<dbReference type="Gene3D" id="3.40.50.880">
    <property type="match status" value="1"/>
</dbReference>
<name>N0B8Z6_9HYPH</name>
<sequence length="711" mass="77193">MNWSITFAPLVPSPVLIALAVVALGLVIALLVRRSRGALLRLAALAALIAALFNPILKEEQRESLANVAIVVLDESPSQKLSDRTKQLEAIRGDLEKKFAKIPNLKIKWVTGGVPGEQTPPGTNLFTDLNAALSDTAPDRIAGVVFVTDGQVHDVPKSAAALGFDAPVHTLLTGKPDEFDRRIEVIEAPRYGLVGQSRPIELAVRETGKAPTSESGAVTLKVRREGQPDETVRTEIDRKVKIDMPIPHTGTNIVEIELAPTPGELTAANNRAVVAAEGVRENLRVLLVSGEPHPGERTWRNLLKSDAAVDLVHFTILRPPEKQDGTPINQLSLIAFPTRELFSEKINEFDLIIFDRYEHRGILQLLYYDNIARYVDEHGGALLVAAGDDYASAYSIYHTPLSSVLPAAPTGRVLEMPFRAKVTPEGQKHPVTRGLPGWNSAKVADASPQPTWGRWFRQAEVNAERGRIVMTGAEDKPLLILDRKGKGRVALLTSDQAWLWARGYDGGGPHTDLLRRLSHWLMKEPDLEEERLIASARGLKLTLERRSMEDKVSPVKVLGPGGDTTDVTLAPATGEPGVWRSTIDVKLPGLYKAETPASTGQLTAVANAGVEDPREMSEVTATENKMKPIADATGGGVFWTRTASGSATDIDVPRISMMSAAKVMAGSGWLGLKDRKAYLTRGVKLTPMFTGLAALSALLALIALAWWREGR</sequence>
<dbReference type="OrthoDB" id="9769144at2"/>
<feature type="transmembrane region" description="Helical" evidence="2">
    <location>
        <begin position="12"/>
        <end position="32"/>
    </location>
</feature>
<accession>N0B8Z6</accession>
<keyword evidence="2" id="KW-1133">Transmembrane helix</keyword>
<keyword evidence="4" id="KW-1185">Reference proteome</keyword>
<gene>
    <name evidence="3" type="ORF">HYPDE_35478</name>
</gene>
<feature type="region of interest" description="Disordered" evidence="1">
    <location>
        <begin position="552"/>
        <end position="573"/>
    </location>
</feature>
<evidence type="ECO:0008006" key="5">
    <source>
        <dbReference type="Google" id="ProtNLM"/>
    </source>
</evidence>
<evidence type="ECO:0000256" key="2">
    <source>
        <dbReference type="SAM" id="Phobius"/>
    </source>
</evidence>
<dbReference type="Proteomes" id="UP000005952">
    <property type="component" value="Chromosome"/>
</dbReference>